<dbReference type="PANTHER" id="PTHR37534">
    <property type="entry name" value="TRANSCRIPTIONAL ACTIVATOR PROTEIN UGA3"/>
    <property type="match status" value="1"/>
</dbReference>
<evidence type="ECO:0000313" key="5">
    <source>
        <dbReference type="Proteomes" id="UP000309340"/>
    </source>
</evidence>
<reference evidence="4 5" key="1">
    <citation type="submission" date="2017-03" db="EMBL/GenBank/DDBJ databases">
        <title>Genomes of endolithic fungi from Antarctica.</title>
        <authorList>
            <person name="Coleine C."/>
            <person name="Masonjones S."/>
            <person name="Stajich J.E."/>
        </authorList>
    </citation>
    <scope>NUCLEOTIDE SEQUENCE [LARGE SCALE GENOMIC DNA]</scope>
    <source>
        <strain evidence="4 5">CCFEE 5184</strain>
    </source>
</reference>
<dbReference type="PANTHER" id="PTHR37534:SF20">
    <property type="entry name" value="PRO1A C6 ZINK-FINGER PROTEIN"/>
    <property type="match status" value="1"/>
</dbReference>
<dbReference type="AlphaFoldDB" id="A0A4U0XVF2"/>
<comment type="caution">
    <text evidence="4">The sequence shown here is derived from an EMBL/GenBank/DDBJ whole genome shotgun (WGS) entry which is preliminary data.</text>
</comment>
<dbReference type="EMBL" id="NAJQ01000082">
    <property type="protein sequence ID" value="TKA79788.1"/>
    <property type="molecule type" value="Genomic_DNA"/>
</dbReference>
<organism evidence="4 5">
    <name type="scientific">Friedmanniomyces simplex</name>
    <dbReference type="NCBI Taxonomy" id="329884"/>
    <lineage>
        <taxon>Eukaryota</taxon>
        <taxon>Fungi</taxon>
        <taxon>Dikarya</taxon>
        <taxon>Ascomycota</taxon>
        <taxon>Pezizomycotina</taxon>
        <taxon>Dothideomycetes</taxon>
        <taxon>Dothideomycetidae</taxon>
        <taxon>Mycosphaerellales</taxon>
        <taxon>Teratosphaeriaceae</taxon>
        <taxon>Friedmanniomyces</taxon>
    </lineage>
</organism>
<evidence type="ECO:0008006" key="6">
    <source>
        <dbReference type="Google" id="ProtNLM"/>
    </source>
</evidence>
<evidence type="ECO:0000256" key="2">
    <source>
        <dbReference type="ARBA" id="ARBA00023242"/>
    </source>
</evidence>
<protein>
    <recommendedName>
        <fullName evidence="6">Transcription factor domain-containing protein</fullName>
    </recommendedName>
</protein>
<dbReference type="Proteomes" id="UP000309340">
    <property type="component" value="Unassembled WGS sequence"/>
</dbReference>
<dbReference type="STRING" id="329884.A0A4U0XVF2"/>
<dbReference type="OrthoDB" id="5213892at2759"/>
<evidence type="ECO:0000313" key="4">
    <source>
        <dbReference type="EMBL" id="TKA79788.1"/>
    </source>
</evidence>
<name>A0A4U0XVF2_9PEZI</name>
<sequence length="546" mass="60563">MDGAQKQKDRVARVKVDIKNSAARRRELSASEANPDRLDFTLVLEATPPHGRRQMQSNPLGGAVPSMPPPSHDASMRSGTAFDMITGLGPANEPYELAFTQQINNEYIMIYLDHFFPFLFPFYRPLLLEGGRGWLLQLIATNQPLYHTTLSLTACFMSVAHFAASMADGPCNGYALNELSRRASTSFESLQHELRNLHQLDADDRLVRKACIMDSIVYLQRFETLISNSEHFLIHMNAAVELFEQILNDDSAEAADGSHRFKAVLRRLARPLCLGDTRGTPWTSDQAGFRFFTALLIVDDIVASTALNAPPRLREHHRDLLTTTSATDVRPAINLEAFIGCQNWVMLQVANVSALAAEKQISKQTGTLDMMKIVDDAKGIKDALVDGLSRLAANTGEPKERSILDVFASPTQSQVNPGDSTLVTRIWAYATLAYLSVVVSGWQPAHQEIRENVSRVLALLPQIRAPALFRSVFWPFCVAGCLAESWQREQIRETVNGLEPRKLFGTVGQALEMMQSVWRQNDAEGDSGSRDLAVCFGILGRPLVPT</sequence>
<dbReference type="InterPro" id="IPR021858">
    <property type="entry name" value="Fun_TF"/>
</dbReference>
<accession>A0A4U0XVF2</accession>
<feature type="region of interest" description="Disordered" evidence="3">
    <location>
        <begin position="50"/>
        <end position="73"/>
    </location>
</feature>
<keyword evidence="2" id="KW-0539">Nucleus</keyword>
<dbReference type="Pfam" id="PF11951">
    <property type="entry name" value="Fungal_trans_2"/>
    <property type="match status" value="1"/>
</dbReference>
<proteinExistence type="predicted"/>
<keyword evidence="5" id="KW-1185">Reference proteome</keyword>
<comment type="subcellular location">
    <subcellularLocation>
        <location evidence="1">Nucleus</location>
    </subcellularLocation>
</comment>
<evidence type="ECO:0000256" key="1">
    <source>
        <dbReference type="ARBA" id="ARBA00004123"/>
    </source>
</evidence>
<evidence type="ECO:0000256" key="3">
    <source>
        <dbReference type="SAM" id="MobiDB-lite"/>
    </source>
</evidence>
<dbReference type="GO" id="GO:0005634">
    <property type="term" value="C:nucleus"/>
    <property type="evidence" value="ECO:0007669"/>
    <property type="project" value="UniProtKB-SubCell"/>
</dbReference>
<gene>
    <name evidence="4" type="ORF">B0A55_03300</name>
</gene>